<dbReference type="OrthoDB" id="383937at2"/>
<dbReference type="GO" id="GO:0055052">
    <property type="term" value="C:ATP-binding cassette (ABC) transporter complex, substrate-binding subunit-containing"/>
    <property type="evidence" value="ECO:0007669"/>
    <property type="project" value="TreeGrafter"/>
</dbReference>
<dbReference type="CDD" id="cd14748">
    <property type="entry name" value="PBP2_UgpB"/>
    <property type="match status" value="1"/>
</dbReference>
<sequence>MKQVFRFILALVLIVVMGSVAFAETKVRVAGYGGSDLAIVEELIAKFVNPALKDEGITVVYEPIADDYQRYIVNALSAGTGPDLFYIDAFWAESLIRSGAVEPLDEYLAKSKVLHKEDIIPSLLDAFTVDGKVYGIPKDFNTLALFYNKDLFDLAGVPYPDENDTWDTLEEKLRKVAELDDEIYGLALQPEFARMGALAFAAGFEPFDKNGKTNLFDPGFREAFEWYVGLAKKGIGVMPADLGQGWGGGAFATERVAACLEGAWIIGFLRDNAPNLNYGVTLLPKHPKTGKRGNFIYTVAWGINRDSNKKEAAFKVLEILTSEEVQQWVLERGLAIPSRVALADNPYFKKNDREAYANYIVFKGASDGNVKPFNFRQYGGEWMAPINEVLRSVMSGEYTVEQGLKEAQKRIEQVMRR</sequence>
<accession>A0A3Q9HSR6</accession>
<dbReference type="KEGG" id="aft:BBF96_14295"/>
<protein>
    <submittedName>
        <fullName evidence="4">ABC transporter substrate-binding protein</fullName>
    </submittedName>
</protein>
<proteinExistence type="inferred from homology"/>
<evidence type="ECO:0000256" key="3">
    <source>
        <dbReference type="ARBA" id="ARBA00022729"/>
    </source>
</evidence>
<evidence type="ECO:0000256" key="2">
    <source>
        <dbReference type="ARBA" id="ARBA00022448"/>
    </source>
</evidence>
<keyword evidence="3" id="KW-0732">Signal</keyword>
<dbReference type="Pfam" id="PF13416">
    <property type="entry name" value="SBP_bac_8"/>
    <property type="match status" value="1"/>
</dbReference>
<dbReference type="AlphaFoldDB" id="A0A3Q9HSR6"/>
<keyword evidence="2" id="KW-0813">Transport</keyword>
<evidence type="ECO:0000256" key="1">
    <source>
        <dbReference type="ARBA" id="ARBA00008520"/>
    </source>
</evidence>
<dbReference type="RefSeq" id="WP_127017813.1">
    <property type="nucleotide sequence ID" value="NZ_CP016379.1"/>
</dbReference>
<comment type="similarity">
    <text evidence="1">Belongs to the bacterial solute-binding protein 1 family.</text>
</comment>
<dbReference type="InterPro" id="IPR006059">
    <property type="entry name" value="SBP"/>
</dbReference>
<dbReference type="PANTHER" id="PTHR30061">
    <property type="entry name" value="MALTOSE-BINDING PERIPLASMIC PROTEIN"/>
    <property type="match status" value="1"/>
</dbReference>
<dbReference type="EMBL" id="CP016379">
    <property type="protein sequence ID" value="AZR74455.1"/>
    <property type="molecule type" value="Genomic_DNA"/>
</dbReference>
<reference evidence="4 5" key="1">
    <citation type="submission" date="2016-07" db="EMBL/GenBank/DDBJ databases">
        <title>Genome and transcriptome analysis of iron-reducing fermentative bacteria Anoxybacter fermentans.</title>
        <authorList>
            <person name="Zeng X."/>
            <person name="Shao Z."/>
        </authorList>
    </citation>
    <scope>NUCLEOTIDE SEQUENCE [LARGE SCALE GENOMIC DNA]</scope>
    <source>
        <strain evidence="4 5">DY22613</strain>
    </source>
</reference>
<keyword evidence="5" id="KW-1185">Reference proteome</keyword>
<name>A0A3Q9HSR6_9FIRM</name>
<dbReference type="Proteomes" id="UP000267250">
    <property type="component" value="Chromosome"/>
</dbReference>
<evidence type="ECO:0000313" key="4">
    <source>
        <dbReference type="EMBL" id="AZR74455.1"/>
    </source>
</evidence>
<gene>
    <name evidence="4" type="ORF">BBF96_14295</name>
</gene>
<organism evidence="4 5">
    <name type="scientific">Anoxybacter fermentans</name>
    <dbReference type="NCBI Taxonomy" id="1323375"/>
    <lineage>
        <taxon>Bacteria</taxon>
        <taxon>Bacillati</taxon>
        <taxon>Bacillota</taxon>
        <taxon>Clostridia</taxon>
        <taxon>Halanaerobiales</taxon>
        <taxon>Anoxybacter</taxon>
    </lineage>
</organism>
<dbReference type="GO" id="GO:0042956">
    <property type="term" value="P:maltodextrin transmembrane transport"/>
    <property type="evidence" value="ECO:0007669"/>
    <property type="project" value="TreeGrafter"/>
</dbReference>
<dbReference type="GO" id="GO:1901982">
    <property type="term" value="F:maltose binding"/>
    <property type="evidence" value="ECO:0007669"/>
    <property type="project" value="TreeGrafter"/>
</dbReference>
<evidence type="ECO:0000313" key="5">
    <source>
        <dbReference type="Proteomes" id="UP000267250"/>
    </source>
</evidence>
<dbReference type="SUPFAM" id="SSF53850">
    <property type="entry name" value="Periplasmic binding protein-like II"/>
    <property type="match status" value="1"/>
</dbReference>
<dbReference type="GO" id="GO:0015768">
    <property type="term" value="P:maltose transport"/>
    <property type="evidence" value="ECO:0007669"/>
    <property type="project" value="TreeGrafter"/>
</dbReference>
<dbReference type="Gene3D" id="3.40.190.10">
    <property type="entry name" value="Periplasmic binding protein-like II"/>
    <property type="match status" value="1"/>
</dbReference>
<dbReference type="PANTHER" id="PTHR30061:SF50">
    <property type="entry name" value="MALTOSE_MALTODEXTRIN-BINDING PERIPLASMIC PROTEIN"/>
    <property type="match status" value="1"/>
</dbReference>